<sequence>MKSFLACQCMDDSLDCNTYRAWAPGFPRRSPNMTCVVLTRSRTWKTSSCKANFQALCELIPGGPYKRGSIFPKRLQNGTEGTVAAVHRDY</sequence>
<evidence type="ECO:0000313" key="2">
    <source>
        <dbReference type="Proteomes" id="UP000838756"/>
    </source>
</evidence>
<dbReference type="CDD" id="cd00037">
    <property type="entry name" value="CLECT"/>
    <property type="match status" value="1"/>
</dbReference>
<dbReference type="AlphaFoldDB" id="A0A8S4RBS6"/>
<reference evidence="1" key="1">
    <citation type="submission" date="2022-03" db="EMBL/GenBank/DDBJ databases">
        <authorList>
            <person name="Lindestad O."/>
        </authorList>
    </citation>
    <scope>NUCLEOTIDE SEQUENCE</scope>
</reference>
<dbReference type="InterPro" id="IPR016186">
    <property type="entry name" value="C-type_lectin-like/link_sf"/>
</dbReference>
<proteinExistence type="predicted"/>
<dbReference type="SUPFAM" id="SSF56436">
    <property type="entry name" value="C-type lectin-like"/>
    <property type="match status" value="1"/>
</dbReference>
<name>A0A8S4RBS6_9NEOP</name>
<organism evidence="1 2">
    <name type="scientific">Pararge aegeria aegeria</name>
    <dbReference type="NCBI Taxonomy" id="348720"/>
    <lineage>
        <taxon>Eukaryota</taxon>
        <taxon>Metazoa</taxon>
        <taxon>Ecdysozoa</taxon>
        <taxon>Arthropoda</taxon>
        <taxon>Hexapoda</taxon>
        <taxon>Insecta</taxon>
        <taxon>Pterygota</taxon>
        <taxon>Neoptera</taxon>
        <taxon>Endopterygota</taxon>
        <taxon>Lepidoptera</taxon>
        <taxon>Glossata</taxon>
        <taxon>Ditrysia</taxon>
        <taxon>Papilionoidea</taxon>
        <taxon>Nymphalidae</taxon>
        <taxon>Satyrinae</taxon>
        <taxon>Satyrini</taxon>
        <taxon>Parargina</taxon>
        <taxon>Pararge</taxon>
    </lineage>
</organism>
<dbReference type="OrthoDB" id="8066719at2759"/>
<protein>
    <submittedName>
        <fullName evidence="1">Jg4707 protein</fullName>
    </submittedName>
</protein>
<comment type="caution">
    <text evidence="1">The sequence shown here is derived from an EMBL/GenBank/DDBJ whole genome shotgun (WGS) entry which is preliminary data.</text>
</comment>
<gene>
    <name evidence="1" type="primary">jg4707</name>
    <name evidence="1" type="ORF">PAEG_LOCUS12472</name>
</gene>
<dbReference type="EMBL" id="CAKXAJ010025080">
    <property type="protein sequence ID" value="CAH2234721.1"/>
    <property type="molecule type" value="Genomic_DNA"/>
</dbReference>
<evidence type="ECO:0000313" key="1">
    <source>
        <dbReference type="EMBL" id="CAH2234721.1"/>
    </source>
</evidence>
<dbReference type="Gene3D" id="3.10.100.10">
    <property type="entry name" value="Mannose-Binding Protein A, subunit A"/>
    <property type="match status" value="1"/>
</dbReference>
<accession>A0A8S4RBS6</accession>
<dbReference type="Proteomes" id="UP000838756">
    <property type="component" value="Unassembled WGS sequence"/>
</dbReference>
<dbReference type="InterPro" id="IPR016187">
    <property type="entry name" value="CTDL_fold"/>
</dbReference>
<keyword evidence="2" id="KW-1185">Reference proteome</keyword>